<dbReference type="PROSITE" id="PS50237">
    <property type="entry name" value="HECT"/>
    <property type="match status" value="1"/>
</dbReference>
<name>A0A6C0KXG9_9ZZZZ</name>
<dbReference type="Gene3D" id="3.30.2410.10">
    <property type="entry name" value="Hect, E3 ligase catalytic domain"/>
    <property type="match status" value="1"/>
</dbReference>
<feature type="region of interest" description="Disordered" evidence="1">
    <location>
        <begin position="139"/>
        <end position="186"/>
    </location>
</feature>
<evidence type="ECO:0000313" key="3">
    <source>
        <dbReference type="EMBL" id="QHU21194.1"/>
    </source>
</evidence>
<feature type="domain" description="HECT" evidence="2">
    <location>
        <begin position="399"/>
        <end position="770"/>
    </location>
</feature>
<dbReference type="InterPro" id="IPR000569">
    <property type="entry name" value="HECT_dom"/>
</dbReference>
<feature type="compositionally biased region" description="Low complexity" evidence="1">
    <location>
        <begin position="154"/>
        <end position="171"/>
    </location>
</feature>
<dbReference type="Pfam" id="PF00632">
    <property type="entry name" value="HECT"/>
    <property type="match status" value="1"/>
</dbReference>
<protein>
    <recommendedName>
        <fullName evidence="2">HECT domain-containing protein</fullName>
    </recommendedName>
</protein>
<dbReference type="InterPro" id="IPR035983">
    <property type="entry name" value="Hect_E3_ubiquitin_ligase"/>
</dbReference>
<dbReference type="GO" id="GO:0004842">
    <property type="term" value="F:ubiquitin-protein transferase activity"/>
    <property type="evidence" value="ECO:0007669"/>
    <property type="project" value="InterPro"/>
</dbReference>
<sequence>MPIDPSIHSRRNPNAATIQYHVNRINNALVEYENAARTLNHTISSDIHNYSSRERNLIINEQTDIAASRLGDYLYEYTWRGSNEMQENAREFGMISFRTHSQQNRLPLLPVNIIINQVMNEYRNILPDLYNFTTPRHRNRIVNNRNGPAQHPDPANGPGHPANGPGHPSSPRKTSSDSEDRSHTKHIPGILKNCKLTFQHIADTRGPFQKLGKLMLRICSKTILPEISERTKPNASCPIIPDVKRLVLSHLRIPRAPQDYNAKMKIKELDPTNILPFIYNYWIDLEPSKKATFFKVKGEPFYMIQNLFFGAGIDQGGVSREIMSKLAEQIKDFCGLGYPDTSNRDSQKNNKIFVESVEGSGRYIINSRFKLNTFKMNIPGYSAEQISTNEHLITLQRKYDEINENLINKYPDIHARTYELYNFIGSYYTYCLINDISINIQLSRNLLYVLVGSSPINNINKIITYYLMDNAGYPGLARTIVKKGDSYMQTPEVYLAENDYSEPGIAGTINDYAEQHRPYDPPFTLHNGSRDLSITIQNLKHYIRKVAMYESYGRTISSTASLVGDLSTLRLDFKVANFISGFNSYDIIEVFKRTLKNKPVLTLDLLLSSYEIPTKPELHEHIHYPNRYIPPSSKMFTMKYFVNYIMVFQESDSIREGNRIYNWFQEILFDYGKDYPVDTEQYPNATDELREELFVEFFKKLIAFWSGNPKIIHGKEYSINCIHSTITGALPQSHTCFFAIDLPLNISSKEDLYRRLVIAVLNSDPGIGNAGGRRPNRRRDTKK</sequence>
<dbReference type="SUPFAM" id="SSF56204">
    <property type="entry name" value="Hect, E3 ligase catalytic domain"/>
    <property type="match status" value="1"/>
</dbReference>
<proteinExistence type="predicted"/>
<reference evidence="3" key="1">
    <citation type="journal article" date="2020" name="Nature">
        <title>Giant virus diversity and host interactions through global metagenomics.</title>
        <authorList>
            <person name="Schulz F."/>
            <person name="Roux S."/>
            <person name="Paez-Espino D."/>
            <person name="Jungbluth S."/>
            <person name="Walsh D.A."/>
            <person name="Denef V.J."/>
            <person name="McMahon K.D."/>
            <person name="Konstantinidis K.T."/>
            <person name="Eloe-Fadrosh E.A."/>
            <person name="Kyrpides N.C."/>
            <person name="Woyke T."/>
        </authorList>
    </citation>
    <scope>NUCLEOTIDE SEQUENCE</scope>
    <source>
        <strain evidence="3">GVMAG-S-3300013094-100</strain>
    </source>
</reference>
<dbReference type="EMBL" id="MN740985">
    <property type="protein sequence ID" value="QHU21194.1"/>
    <property type="molecule type" value="Genomic_DNA"/>
</dbReference>
<evidence type="ECO:0000259" key="2">
    <source>
        <dbReference type="PROSITE" id="PS50237"/>
    </source>
</evidence>
<evidence type="ECO:0000256" key="1">
    <source>
        <dbReference type="SAM" id="MobiDB-lite"/>
    </source>
</evidence>
<accession>A0A6C0KXG9</accession>
<organism evidence="3">
    <name type="scientific">viral metagenome</name>
    <dbReference type="NCBI Taxonomy" id="1070528"/>
    <lineage>
        <taxon>unclassified sequences</taxon>
        <taxon>metagenomes</taxon>
        <taxon>organismal metagenomes</taxon>
    </lineage>
</organism>
<dbReference type="AlphaFoldDB" id="A0A6C0KXG9"/>